<dbReference type="Proteomes" id="UP001159405">
    <property type="component" value="Unassembled WGS sequence"/>
</dbReference>
<dbReference type="PANTHER" id="PTHR46963:SF4">
    <property type="entry name" value="HYPOTHETICAL PROTEIN MGC115716"/>
    <property type="match status" value="1"/>
</dbReference>
<keyword evidence="2" id="KW-1185">Reference proteome</keyword>
<comment type="caution">
    <text evidence="1">The sequence shown here is derived from an EMBL/GenBank/DDBJ whole genome shotgun (WGS) entry which is preliminary data.</text>
</comment>
<proteinExistence type="predicted"/>
<evidence type="ECO:0000313" key="2">
    <source>
        <dbReference type="Proteomes" id="UP001159405"/>
    </source>
</evidence>
<gene>
    <name evidence="1" type="ORF">PLOB_00045420</name>
</gene>
<protein>
    <submittedName>
        <fullName evidence="1">Uncharacterized protein</fullName>
    </submittedName>
</protein>
<dbReference type="PANTHER" id="PTHR46963">
    <property type="entry name" value="SIMILAR TO RIKEN CDNA E130308A19"/>
    <property type="match status" value="1"/>
</dbReference>
<evidence type="ECO:0000313" key="1">
    <source>
        <dbReference type="EMBL" id="CAH3040767.1"/>
    </source>
</evidence>
<name>A0ABN8N5B8_9CNID</name>
<sequence length="168" mass="19628">MASRFASISDEEFTEKLENENTKKKTLYDIKVFKEYLDACDEKREIEDITLVELQEIIKKFVLAVRKKNGEEYEPSSLRAFIQSIDRHLRKNNYGFSVLNDKEFHVQDILKKKQKQLKSIRKGNRLNAADPLSDEDIDTFYSSKVLGIHSPRALLNTLWMNNCIHSSV</sequence>
<reference evidence="1 2" key="1">
    <citation type="submission" date="2022-05" db="EMBL/GenBank/DDBJ databases">
        <authorList>
            <consortium name="Genoscope - CEA"/>
            <person name="William W."/>
        </authorList>
    </citation>
    <scope>NUCLEOTIDE SEQUENCE [LARGE SCALE GENOMIC DNA]</scope>
</reference>
<dbReference type="InterPro" id="IPR042838">
    <property type="entry name" value="KIAA1958"/>
</dbReference>
<accession>A0ABN8N5B8</accession>
<organism evidence="1 2">
    <name type="scientific">Porites lobata</name>
    <dbReference type="NCBI Taxonomy" id="104759"/>
    <lineage>
        <taxon>Eukaryota</taxon>
        <taxon>Metazoa</taxon>
        <taxon>Cnidaria</taxon>
        <taxon>Anthozoa</taxon>
        <taxon>Hexacorallia</taxon>
        <taxon>Scleractinia</taxon>
        <taxon>Fungiina</taxon>
        <taxon>Poritidae</taxon>
        <taxon>Porites</taxon>
    </lineage>
</organism>
<dbReference type="EMBL" id="CALNXK010000008">
    <property type="protein sequence ID" value="CAH3040767.1"/>
    <property type="molecule type" value="Genomic_DNA"/>
</dbReference>